<dbReference type="SFLD" id="SFLDG01095">
    <property type="entry name" value="Uncharacterised_Radical_SAM_Su"/>
    <property type="match status" value="1"/>
</dbReference>
<keyword evidence="2" id="KW-0949">S-adenosyl-L-methionine</keyword>
<dbReference type="CDD" id="cd01335">
    <property type="entry name" value="Radical_SAM"/>
    <property type="match status" value="1"/>
</dbReference>
<dbReference type="PROSITE" id="PS51257">
    <property type="entry name" value="PROKAR_LIPOPROTEIN"/>
    <property type="match status" value="1"/>
</dbReference>
<dbReference type="RefSeq" id="WP_069431506.1">
    <property type="nucleotide sequence ID" value="NZ_MEHA01000004.1"/>
</dbReference>
<accession>A0A1E3ULE1</accession>
<protein>
    <submittedName>
        <fullName evidence="7">Radical SAM protein</fullName>
    </submittedName>
</protein>
<evidence type="ECO:0000259" key="6">
    <source>
        <dbReference type="PROSITE" id="PS51918"/>
    </source>
</evidence>
<sequence length="293" mass="33759">MNFTGRTWRPPYEAGSFIIQAASGCTYNKCRFCSLYKEECFRMSPLSEWEEDLQELSFYHPEARRIFWTGANPFAMSYENLKARALSVYDYLKECQTMTMFASIRDIKPKKVKQLRTLRSLGINGLSIGTESGDDYTLRLADKGYTAKDIIDQCRKLDEAGIEYYFVYMTGLAGKGNGYQNAVNSAKVFSKVNPRFISVDSLTLFEDTELFEMAEREEFVPAGEKERIEELQVFIQNLRLKVHLFADSISNFYPVTAYLPRDKDLVIGELQNIMDTVSEEEMLAYRRNLKALG</sequence>
<dbReference type="SFLD" id="SFLDS00029">
    <property type="entry name" value="Radical_SAM"/>
    <property type="match status" value="1"/>
</dbReference>
<organism evidence="7 8">
    <name type="scientific">Eisenbergiella tayi</name>
    <dbReference type="NCBI Taxonomy" id="1432052"/>
    <lineage>
        <taxon>Bacteria</taxon>
        <taxon>Bacillati</taxon>
        <taxon>Bacillota</taxon>
        <taxon>Clostridia</taxon>
        <taxon>Lachnospirales</taxon>
        <taxon>Lachnospiraceae</taxon>
        <taxon>Eisenbergiella</taxon>
    </lineage>
</organism>
<comment type="cofactor">
    <cofactor evidence="1">
        <name>[4Fe-4S] cluster</name>
        <dbReference type="ChEBI" id="CHEBI:49883"/>
    </cofactor>
</comment>
<gene>
    <name evidence="7" type="ORF">BEI59_08095</name>
</gene>
<dbReference type="InterPro" id="IPR051198">
    <property type="entry name" value="BchE-like"/>
</dbReference>
<dbReference type="Proteomes" id="UP000094271">
    <property type="component" value="Unassembled WGS sequence"/>
</dbReference>
<evidence type="ECO:0000256" key="4">
    <source>
        <dbReference type="ARBA" id="ARBA00023004"/>
    </source>
</evidence>
<evidence type="ECO:0000313" key="7">
    <source>
        <dbReference type="EMBL" id="ODR53629.1"/>
    </source>
</evidence>
<evidence type="ECO:0000256" key="3">
    <source>
        <dbReference type="ARBA" id="ARBA00022723"/>
    </source>
</evidence>
<dbReference type="EMBL" id="MEHA01000004">
    <property type="protein sequence ID" value="ODR53629.1"/>
    <property type="molecule type" value="Genomic_DNA"/>
</dbReference>
<evidence type="ECO:0000313" key="8">
    <source>
        <dbReference type="Proteomes" id="UP000094271"/>
    </source>
</evidence>
<keyword evidence="3" id="KW-0479">Metal-binding</keyword>
<evidence type="ECO:0000256" key="5">
    <source>
        <dbReference type="ARBA" id="ARBA00023014"/>
    </source>
</evidence>
<comment type="caution">
    <text evidence="7">The sequence shown here is derived from an EMBL/GenBank/DDBJ whole genome shotgun (WGS) entry which is preliminary data.</text>
</comment>
<dbReference type="GO" id="GO:0051536">
    <property type="term" value="F:iron-sulfur cluster binding"/>
    <property type="evidence" value="ECO:0007669"/>
    <property type="project" value="UniProtKB-KW"/>
</dbReference>
<dbReference type="SMART" id="SM00729">
    <property type="entry name" value="Elp3"/>
    <property type="match status" value="1"/>
</dbReference>
<dbReference type="SUPFAM" id="SSF102114">
    <property type="entry name" value="Radical SAM enzymes"/>
    <property type="match status" value="1"/>
</dbReference>
<keyword evidence="4" id="KW-0408">Iron</keyword>
<dbReference type="Gene3D" id="3.80.30.20">
    <property type="entry name" value="tm_1862 like domain"/>
    <property type="match status" value="1"/>
</dbReference>
<dbReference type="AlphaFoldDB" id="A0A1E3ULE1"/>
<dbReference type="GO" id="GO:0046872">
    <property type="term" value="F:metal ion binding"/>
    <property type="evidence" value="ECO:0007669"/>
    <property type="project" value="UniProtKB-KW"/>
</dbReference>
<dbReference type="InterPro" id="IPR023404">
    <property type="entry name" value="rSAM_horseshoe"/>
</dbReference>
<dbReference type="InterPro" id="IPR006638">
    <property type="entry name" value="Elp3/MiaA/NifB-like_rSAM"/>
</dbReference>
<dbReference type="OrthoDB" id="9777636at2"/>
<keyword evidence="5" id="KW-0411">Iron-sulfur</keyword>
<feature type="domain" description="Radical SAM core" evidence="6">
    <location>
        <begin position="9"/>
        <end position="239"/>
    </location>
</feature>
<dbReference type="InterPro" id="IPR007197">
    <property type="entry name" value="rSAM"/>
</dbReference>
<dbReference type="GO" id="GO:0003824">
    <property type="term" value="F:catalytic activity"/>
    <property type="evidence" value="ECO:0007669"/>
    <property type="project" value="InterPro"/>
</dbReference>
<evidence type="ECO:0000256" key="1">
    <source>
        <dbReference type="ARBA" id="ARBA00001966"/>
    </source>
</evidence>
<dbReference type="PANTHER" id="PTHR43409">
    <property type="entry name" value="ANAEROBIC MAGNESIUM-PROTOPORPHYRIN IX MONOMETHYL ESTER CYCLASE-RELATED"/>
    <property type="match status" value="1"/>
</dbReference>
<evidence type="ECO:0000256" key="2">
    <source>
        <dbReference type="ARBA" id="ARBA00022691"/>
    </source>
</evidence>
<name>A0A1E3ULE1_9FIRM</name>
<proteinExistence type="predicted"/>
<reference evidence="7 8" key="1">
    <citation type="submission" date="2016-08" db="EMBL/GenBank/DDBJ databases">
        <authorList>
            <person name="Seilhamer J.J."/>
        </authorList>
    </citation>
    <scope>NUCLEOTIDE SEQUENCE [LARGE SCALE GENOMIC DNA]</scope>
    <source>
        <strain evidence="7 8">NML150140-1</strain>
    </source>
</reference>
<dbReference type="PANTHER" id="PTHR43409:SF4">
    <property type="entry name" value="RADICAL SAM SUPERFAMILY PROTEIN"/>
    <property type="match status" value="1"/>
</dbReference>
<dbReference type="Pfam" id="PF04055">
    <property type="entry name" value="Radical_SAM"/>
    <property type="match status" value="1"/>
</dbReference>
<dbReference type="SFLD" id="SFLDG01082">
    <property type="entry name" value="B12-binding_domain_containing"/>
    <property type="match status" value="1"/>
</dbReference>
<dbReference type="InterPro" id="IPR058240">
    <property type="entry name" value="rSAM_sf"/>
</dbReference>
<dbReference type="PROSITE" id="PS51918">
    <property type="entry name" value="RADICAL_SAM"/>
    <property type="match status" value="1"/>
</dbReference>